<comment type="caution">
    <text evidence="2">The sequence shown here is derived from an EMBL/GenBank/DDBJ whole genome shotgun (WGS) entry which is preliminary data.</text>
</comment>
<organism evidence="2 3">
    <name type="scientific">Chitinilyticum piscinae</name>
    <dbReference type="NCBI Taxonomy" id="2866724"/>
    <lineage>
        <taxon>Bacteria</taxon>
        <taxon>Pseudomonadati</taxon>
        <taxon>Pseudomonadota</taxon>
        <taxon>Betaproteobacteria</taxon>
        <taxon>Neisseriales</taxon>
        <taxon>Chitinibacteraceae</taxon>
        <taxon>Chitinilyticum</taxon>
    </lineage>
</organism>
<proteinExistence type="predicted"/>
<dbReference type="GO" id="GO:0006935">
    <property type="term" value="P:chemotaxis"/>
    <property type="evidence" value="ECO:0007669"/>
    <property type="project" value="InterPro"/>
</dbReference>
<evidence type="ECO:0000313" key="2">
    <source>
        <dbReference type="EMBL" id="MBE9608577.1"/>
    </source>
</evidence>
<dbReference type="Pfam" id="PF01584">
    <property type="entry name" value="CheW"/>
    <property type="match status" value="1"/>
</dbReference>
<dbReference type="Gene3D" id="2.40.50.180">
    <property type="entry name" value="CheA-289, Domain 4"/>
    <property type="match status" value="1"/>
</dbReference>
<dbReference type="Proteomes" id="UP000604481">
    <property type="component" value="Unassembled WGS sequence"/>
</dbReference>
<dbReference type="SUPFAM" id="SSF50341">
    <property type="entry name" value="CheW-like"/>
    <property type="match status" value="1"/>
</dbReference>
<dbReference type="SMART" id="SM00260">
    <property type="entry name" value="CheW"/>
    <property type="match status" value="1"/>
</dbReference>
<dbReference type="EMBL" id="JADFUA010000002">
    <property type="protein sequence ID" value="MBE9608577.1"/>
    <property type="molecule type" value="Genomic_DNA"/>
</dbReference>
<name>A0A8J7FJC4_9NEIS</name>
<dbReference type="RefSeq" id="WP_194115094.1">
    <property type="nucleotide sequence ID" value="NZ_JADFUA010000002.1"/>
</dbReference>
<accession>A0A8J7FJC4</accession>
<dbReference type="InterPro" id="IPR036061">
    <property type="entry name" value="CheW-like_dom_sf"/>
</dbReference>
<dbReference type="InterPro" id="IPR002545">
    <property type="entry name" value="CheW-lke_dom"/>
</dbReference>
<dbReference type="AlphaFoldDB" id="A0A8J7FJC4"/>
<feature type="domain" description="CheW-like" evidence="1">
    <location>
        <begin position="18"/>
        <end position="152"/>
    </location>
</feature>
<reference evidence="2 3" key="1">
    <citation type="submission" date="2020-10" db="EMBL/GenBank/DDBJ databases">
        <title>The genome sequence of Chitinilyticum litopenaei 4Y14.</title>
        <authorList>
            <person name="Liu Y."/>
        </authorList>
    </citation>
    <scope>NUCLEOTIDE SEQUENCE [LARGE SCALE GENOMIC DNA]</scope>
    <source>
        <strain evidence="2 3">4Y14</strain>
    </source>
</reference>
<sequence length="158" mass="17367">MPATLLTGKAPQPAPESVVRRYGVITGGLHLLLPQEVPSELLHEQAVNRILLAQPALRGVTNVRGALLPVFDLARLLAIPDSSADKILMLGKLPDALGLFVHDFPHALTGLQRCVDPVVPPLLQPYLQGAWLLDRVQWLEIDLLQLFRDLARHAAHKE</sequence>
<dbReference type="GO" id="GO:0007165">
    <property type="term" value="P:signal transduction"/>
    <property type="evidence" value="ECO:0007669"/>
    <property type="project" value="InterPro"/>
</dbReference>
<evidence type="ECO:0000259" key="1">
    <source>
        <dbReference type="PROSITE" id="PS50851"/>
    </source>
</evidence>
<protein>
    <submittedName>
        <fullName evidence="2">Chemotaxis protein CheW</fullName>
    </submittedName>
</protein>
<gene>
    <name evidence="2" type="ORF">INR99_04375</name>
</gene>
<dbReference type="PROSITE" id="PS50851">
    <property type="entry name" value="CHEW"/>
    <property type="match status" value="1"/>
</dbReference>
<keyword evidence="3" id="KW-1185">Reference proteome</keyword>
<evidence type="ECO:0000313" key="3">
    <source>
        <dbReference type="Proteomes" id="UP000604481"/>
    </source>
</evidence>